<protein>
    <recommendedName>
        <fullName evidence="1">Dynamin N-terminal domain-containing protein</fullName>
    </recommendedName>
</protein>
<dbReference type="InterPro" id="IPR045063">
    <property type="entry name" value="Dynamin_N"/>
</dbReference>
<dbReference type="PANTHER" id="PTHR43681:SF1">
    <property type="entry name" value="SARCALUMENIN"/>
    <property type="match status" value="1"/>
</dbReference>
<dbReference type="RefSeq" id="WP_166405257.1">
    <property type="nucleotide sequence ID" value="NZ_BEXT01000001.1"/>
</dbReference>
<accession>A0A401G335</accession>
<dbReference type="InterPro" id="IPR027417">
    <property type="entry name" value="P-loop_NTPase"/>
</dbReference>
<dbReference type="InterPro" id="IPR051943">
    <property type="entry name" value="TRAFAC_Dynamin-like_GTPase"/>
</dbReference>
<feature type="domain" description="Dynamin N-terminal" evidence="1">
    <location>
        <begin position="38"/>
        <end position="207"/>
    </location>
</feature>
<dbReference type="InterPro" id="IPR022812">
    <property type="entry name" value="Dynamin"/>
</dbReference>
<comment type="caution">
    <text evidence="2">The sequence shown here is derived from an EMBL/GenBank/DDBJ whole genome shotgun (WGS) entry which is preliminary data.</text>
</comment>
<reference evidence="3" key="2">
    <citation type="submission" date="2019-01" db="EMBL/GenBank/DDBJ databases">
        <title>Genome sequence of Desulfonema ishimotonii strain Tokyo 01.</title>
        <authorList>
            <person name="Fukui M."/>
        </authorList>
    </citation>
    <scope>NUCLEOTIDE SEQUENCE [LARGE SCALE GENOMIC DNA]</scope>
    <source>
        <strain evidence="3">Tokyo 01</strain>
    </source>
</reference>
<evidence type="ECO:0000313" key="2">
    <source>
        <dbReference type="EMBL" id="GBC63659.1"/>
    </source>
</evidence>
<dbReference type="PRINTS" id="PR00195">
    <property type="entry name" value="DYNAMIN"/>
</dbReference>
<name>A0A401G335_9BACT</name>
<dbReference type="EMBL" id="BEXT01000001">
    <property type="protein sequence ID" value="GBC63659.1"/>
    <property type="molecule type" value="Genomic_DNA"/>
</dbReference>
<evidence type="ECO:0000313" key="3">
    <source>
        <dbReference type="Proteomes" id="UP000288096"/>
    </source>
</evidence>
<dbReference type="AlphaFoldDB" id="A0A401G335"/>
<dbReference type="Pfam" id="PF00350">
    <property type="entry name" value="Dynamin_N"/>
    <property type="match status" value="1"/>
</dbReference>
<dbReference type="PANTHER" id="PTHR43681">
    <property type="entry name" value="TRANSMEMBRANE GTPASE FZO"/>
    <property type="match status" value="1"/>
</dbReference>
<gene>
    <name evidence="2" type="ORF">DENIS_4657</name>
</gene>
<keyword evidence="3" id="KW-1185">Reference proteome</keyword>
<organism evidence="2 3">
    <name type="scientific">Desulfonema ishimotonii</name>
    <dbReference type="NCBI Taxonomy" id="45657"/>
    <lineage>
        <taxon>Bacteria</taxon>
        <taxon>Pseudomonadati</taxon>
        <taxon>Thermodesulfobacteriota</taxon>
        <taxon>Desulfobacteria</taxon>
        <taxon>Desulfobacterales</taxon>
        <taxon>Desulfococcaceae</taxon>
        <taxon>Desulfonema</taxon>
    </lineage>
</organism>
<dbReference type="Proteomes" id="UP000288096">
    <property type="component" value="Unassembled WGS sequence"/>
</dbReference>
<proteinExistence type="predicted"/>
<sequence>MEKRFERAITLLQQAGYGDIAARLESELAAMRADTYKIAVVGEFKTGKSTLINRIFLKEEVLFTDILEATAIPTEISYCPERRLEIVPYAKDAPGSRGPAVIAPVADSEAIRACTSADTPEERARLARETERVRLGWPAPNLEGLTLFDTPGINSINAAVIATTWRILPESDLVLFVTSARQLSHAETAFLSGRVLAEGITRAMIVVTCDPDAGELSAADRDRLRKGIQNQLAHIGCGAMPVTLVNIRDGFAPDRTAEGGFSYRITQPDSPRKRQAGRQAVNDIIGDLLGETPSPLPAEPARKPPAADGFGALEETLIRFLRENVRPGREEKAGRVLAAQIQLARVRCEAALSMMDKNDAERRQVLADLRAREAEMRLKYDRLTAEFQDALRAIQGRFAGDADAGMAKIAHDYVAGFEACEGIGELQARLKNAQTLLKRDMEQMLFAAARQAETETRALVAQYGIRSRILLNPWQSEVSRMLNIEAGILSRIPPFAILAADIMLFVRFGPFGPLADILIRLVAHYIPLLNRALPASVAASVLRRKIRVALTARFETLRPELSAQAEAAFGEMRDALITQWHVYAEAQLTAVRTSVADSVGQPVDREEQIRLSRLRAELTDLAHGIHQ</sequence>
<reference evidence="3" key="1">
    <citation type="submission" date="2017-11" db="EMBL/GenBank/DDBJ databases">
        <authorList>
            <person name="Watanabe M."/>
            <person name="Kojima H."/>
        </authorList>
    </citation>
    <scope>NUCLEOTIDE SEQUENCE [LARGE SCALE GENOMIC DNA]</scope>
    <source>
        <strain evidence="3">Tokyo 01</strain>
    </source>
</reference>
<dbReference type="SUPFAM" id="SSF52540">
    <property type="entry name" value="P-loop containing nucleoside triphosphate hydrolases"/>
    <property type="match status" value="1"/>
</dbReference>
<dbReference type="Gene3D" id="3.40.50.300">
    <property type="entry name" value="P-loop containing nucleotide triphosphate hydrolases"/>
    <property type="match status" value="1"/>
</dbReference>
<evidence type="ECO:0000259" key="1">
    <source>
        <dbReference type="Pfam" id="PF00350"/>
    </source>
</evidence>